<dbReference type="Gene3D" id="2.60.120.260">
    <property type="entry name" value="Galactose-binding domain-like"/>
    <property type="match status" value="1"/>
</dbReference>
<dbReference type="InterPro" id="IPR036156">
    <property type="entry name" value="Beta-gal/glucu_dom_sf"/>
</dbReference>
<dbReference type="Pfam" id="PF02837">
    <property type="entry name" value="Glyco_hydro_2_N"/>
    <property type="match status" value="1"/>
</dbReference>
<feature type="domain" description="Glycoside hydrolase family 2 catalytic" evidence="5">
    <location>
        <begin position="303"/>
        <end position="451"/>
    </location>
</feature>
<dbReference type="Proteomes" id="UP000313066">
    <property type="component" value="Unassembled WGS sequence"/>
</dbReference>
<dbReference type="InterPro" id="IPR051913">
    <property type="entry name" value="GH2_Domain-Containing"/>
</dbReference>
<dbReference type="InterPro" id="IPR006102">
    <property type="entry name" value="Ig-like_GH2"/>
</dbReference>
<evidence type="ECO:0000313" key="8">
    <source>
        <dbReference type="Proteomes" id="UP000313066"/>
    </source>
</evidence>
<name>A0A5N6BK21_9ACTN</name>
<sequence>MPDNPLPEYPRPQLVRDGYLNLNGRWEYAIRDYAPETYDGEILVPYSPEAPLSGVNRQLLPGETLWYRRRFILPDDFADGRVILHFGAVDQTCRVWVNDDEVGGHEGGYLPFSFDVTDALHDSGNILVVAVRDDTGNGSRGKQRLRRGGIWYTAQSGIWQTVWTECVPEVHVERLTLTPLLDDSCVEVTVHASGGEPGEAGEADVEISAGDETVARVTVPAGRPVRVPLPDVRAWSPEDPHLYDVTVSLGADRVRSYFGMRSFSVGPDADGIPRLLLNGRPYFHAGVLDQGYWPDGLYTPPSDEAMIHDIATMKRLGFTMLRKHIKIEPLRWYHHCDRLGILVWQDMVNGGEPYRPWVITTPAFLPVVRLDDRRHRRFGRAGAAGRTAFEAEMRATVEHLRNVVSLAVWVPFNEGWGQFDAARIAAELTRLDPTRTVDHASGWHDQRAGDLRSLHVYFRRFRPPRPDGRVLVLSEYGGYSLRVEGHVWGDKEFGYRRYRSADALSEAFARLHEEQIIPAVARGLSATVYTQVSDVEDEINGLLTYDRAVLKLPEDLVRSITERLRFA</sequence>
<keyword evidence="2 7" id="KW-0378">Hydrolase</keyword>
<dbReference type="PANTHER" id="PTHR42732">
    <property type="entry name" value="BETA-GALACTOSIDASE"/>
    <property type="match status" value="1"/>
</dbReference>
<dbReference type="Gene3D" id="3.20.20.80">
    <property type="entry name" value="Glycosidases"/>
    <property type="match status" value="1"/>
</dbReference>
<dbReference type="InterPro" id="IPR006103">
    <property type="entry name" value="Glyco_hydro_2_cat"/>
</dbReference>
<dbReference type="SUPFAM" id="SSF51445">
    <property type="entry name" value="(Trans)glycosidases"/>
    <property type="match status" value="1"/>
</dbReference>
<dbReference type="RefSeq" id="WP_139578885.1">
    <property type="nucleotide sequence ID" value="NZ_VDMA02000020.1"/>
</dbReference>
<feature type="domain" description="Glycoside hydrolase family 2 immunoglobulin-like beta-sandwich" evidence="4">
    <location>
        <begin position="170"/>
        <end position="261"/>
    </location>
</feature>
<evidence type="ECO:0000313" key="7">
    <source>
        <dbReference type="EMBL" id="KAB8180824.1"/>
    </source>
</evidence>
<dbReference type="PANTHER" id="PTHR42732:SF2">
    <property type="entry name" value="BETA-MANNOSIDASE"/>
    <property type="match status" value="1"/>
</dbReference>
<dbReference type="Gene3D" id="2.60.40.10">
    <property type="entry name" value="Immunoglobulins"/>
    <property type="match status" value="1"/>
</dbReference>
<evidence type="ECO:0000256" key="2">
    <source>
        <dbReference type="ARBA" id="ARBA00022801"/>
    </source>
</evidence>
<evidence type="ECO:0000259" key="6">
    <source>
        <dbReference type="Pfam" id="PF02837"/>
    </source>
</evidence>
<reference evidence="7 8" key="1">
    <citation type="submission" date="2019-10" db="EMBL/GenBank/DDBJ databases">
        <title>Nonomuraea sp. nov., isolated from Phyllanthus amarus.</title>
        <authorList>
            <person name="Klykleung N."/>
            <person name="Tanasupawat S."/>
        </authorList>
    </citation>
    <scope>NUCLEOTIDE SEQUENCE [LARGE SCALE GENOMIC DNA]</scope>
    <source>
        <strain evidence="7 8">CR1-09</strain>
    </source>
</reference>
<protein>
    <submittedName>
        <fullName evidence="7">Glycoside hydrolase family 2</fullName>
    </submittedName>
</protein>
<comment type="similarity">
    <text evidence="1">Belongs to the glycosyl hydrolase 2 family.</text>
</comment>
<keyword evidence="8" id="KW-1185">Reference proteome</keyword>
<feature type="domain" description="Glycosyl hydrolases family 2 sugar binding" evidence="6">
    <location>
        <begin position="64"/>
        <end position="131"/>
    </location>
</feature>
<dbReference type="InterPro" id="IPR008979">
    <property type="entry name" value="Galactose-bd-like_sf"/>
</dbReference>
<dbReference type="InterPro" id="IPR017853">
    <property type="entry name" value="GH"/>
</dbReference>
<dbReference type="Pfam" id="PF02836">
    <property type="entry name" value="Glyco_hydro_2_C"/>
    <property type="match status" value="1"/>
</dbReference>
<dbReference type="InterPro" id="IPR006104">
    <property type="entry name" value="Glyco_hydro_2_N"/>
</dbReference>
<gene>
    <name evidence="7" type="ORF">FH610_031650</name>
</gene>
<dbReference type="GO" id="GO:0005975">
    <property type="term" value="P:carbohydrate metabolic process"/>
    <property type="evidence" value="ECO:0007669"/>
    <property type="project" value="InterPro"/>
</dbReference>
<evidence type="ECO:0000259" key="5">
    <source>
        <dbReference type="Pfam" id="PF02836"/>
    </source>
</evidence>
<comment type="caution">
    <text evidence="7">The sequence shown here is derived from an EMBL/GenBank/DDBJ whole genome shotgun (WGS) entry which is preliminary data.</text>
</comment>
<evidence type="ECO:0000256" key="3">
    <source>
        <dbReference type="ARBA" id="ARBA00023295"/>
    </source>
</evidence>
<dbReference type="InterPro" id="IPR013783">
    <property type="entry name" value="Ig-like_fold"/>
</dbReference>
<dbReference type="SUPFAM" id="SSF49785">
    <property type="entry name" value="Galactose-binding domain-like"/>
    <property type="match status" value="1"/>
</dbReference>
<evidence type="ECO:0000259" key="4">
    <source>
        <dbReference type="Pfam" id="PF00703"/>
    </source>
</evidence>
<evidence type="ECO:0000256" key="1">
    <source>
        <dbReference type="ARBA" id="ARBA00007401"/>
    </source>
</evidence>
<accession>A0A5N6BK21</accession>
<organism evidence="7 8">
    <name type="scientific">Microbispora catharanthi</name>
    <dbReference type="NCBI Taxonomy" id="1712871"/>
    <lineage>
        <taxon>Bacteria</taxon>
        <taxon>Bacillati</taxon>
        <taxon>Actinomycetota</taxon>
        <taxon>Actinomycetes</taxon>
        <taxon>Streptosporangiales</taxon>
        <taxon>Streptosporangiaceae</taxon>
        <taxon>Microbispora</taxon>
    </lineage>
</organism>
<dbReference type="GO" id="GO:0004553">
    <property type="term" value="F:hydrolase activity, hydrolyzing O-glycosyl compounds"/>
    <property type="evidence" value="ECO:0007669"/>
    <property type="project" value="InterPro"/>
</dbReference>
<proteinExistence type="inferred from homology"/>
<dbReference type="EMBL" id="VDMA02000020">
    <property type="protein sequence ID" value="KAB8180824.1"/>
    <property type="molecule type" value="Genomic_DNA"/>
</dbReference>
<dbReference type="AlphaFoldDB" id="A0A5N6BK21"/>
<dbReference type="SUPFAM" id="SSF49303">
    <property type="entry name" value="beta-Galactosidase/glucuronidase domain"/>
    <property type="match status" value="1"/>
</dbReference>
<dbReference type="Pfam" id="PF00703">
    <property type="entry name" value="Glyco_hydro_2"/>
    <property type="match status" value="1"/>
</dbReference>
<keyword evidence="3" id="KW-0326">Glycosidase</keyword>